<dbReference type="CDD" id="cd10917">
    <property type="entry name" value="CE4_NodB_like_6s_7s"/>
    <property type="match status" value="1"/>
</dbReference>
<evidence type="ECO:0000313" key="4">
    <source>
        <dbReference type="Proteomes" id="UP001550853"/>
    </source>
</evidence>
<sequence>MQLIRLFSHSGCPGPGRPTARRTRTLAAVGALSLLAVGCSAAATPSPQDNAPAHGRPAVAPAARALLTQAKLIERAQARRDAVAARWGLDEAPLEPPEPPAAKPHITTEPVFARGDDPDLPTAISRVPTDRKIVFLTLDDGYDKDPEFLRMTKELHIPYSAFLSDYLAKAGKGYGFFRTVQQQGNGVHNHTLHHPYLPGLSDAQQRKEICGQQEYLTREMGRTPRLFRPPYGDYTHETLKIAASCGISVVPLWAEEFFPDHVDYSRGDGKLHPGDIILSHFRGREDWQATMPDLLRNVLRTATEQGFAVARLEDYV</sequence>
<dbReference type="EMBL" id="JBEZVI010000011">
    <property type="protein sequence ID" value="MEU3711634.1"/>
    <property type="molecule type" value="Genomic_DNA"/>
</dbReference>
<accession>A0ABV2Z1F4</accession>
<name>A0ABV2Z1F4_9ACTN</name>
<gene>
    <name evidence="3" type="ORF">AB0E61_16245</name>
</gene>
<dbReference type="PANTHER" id="PTHR10587:SF134">
    <property type="entry name" value="SECRETED PROTEIN"/>
    <property type="match status" value="1"/>
</dbReference>
<dbReference type="RefSeq" id="WP_078654239.1">
    <property type="nucleotide sequence ID" value="NZ_JBEZVI010000011.1"/>
</dbReference>
<reference evidence="3 4" key="1">
    <citation type="submission" date="2024-06" db="EMBL/GenBank/DDBJ databases">
        <title>The Natural Products Discovery Center: Release of the First 8490 Sequenced Strains for Exploring Actinobacteria Biosynthetic Diversity.</title>
        <authorList>
            <person name="Kalkreuter E."/>
            <person name="Kautsar S.A."/>
            <person name="Yang D."/>
            <person name="Bader C.D."/>
            <person name="Teijaro C.N."/>
            <person name="Fluegel L."/>
            <person name="Davis C.M."/>
            <person name="Simpson J.R."/>
            <person name="Lauterbach L."/>
            <person name="Steele A.D."/>
            <person name="Gui C."/>
            <person name="Meng S."/>
            <person name="Li G."/>
            <person name="Viehrig K."/>
            <person name="Ye F."/>
            <person name="Su P."/>
            <person name="Kiefer A.F."/>
            <person name="Nichols A."/>
            <person name="Cepeda A.J."/>
            <person name="Yan W."/>
            <person name="Fan B."/>
            <person name="Jiang Y."/>
            <person name="Adhikari A."/>
            <person name="Zheng C.-J."/>
            <person name="Schuster L."/>
            <person name="Cowan T.M."/>
            <person name="Smanski M.J."/>
            <person name="Chevrette M.G."/>
            <person name="De Carvalho L.P.S."/>
            <person name="Shen B."/>
        </authorList>
    </citation>
    <scope>NUCLEOTIDE SEQUENCE [LARGE SCALE GENOMIC DNA]</scope>
    <source>
        <strain evidence="3 4">NPDC033039</strain>
    </source>
</reference>
<comment type="caution">
    <text evidence="3">The sequence shown here is derived from an EMBL/GenBank/DDBJ whole genome shotgun (WGS) entry which is preliminary data.</text>
</comment>
<feature type="signal peptide" evidence="1">
    <location>
        <begin position="1"/>
        <end position="42"/>
    </location>
</feature>
<dbReference type="InterPro" id="IPR002509">
    <property type="entry name" value="NODB_dom"/>
</dbReference>
<evidence type="ECO:0000256" key="1">
    <source>
        <dbReference type="SAM" id="SignalP"/>
    </source>
</evidence>
<dbReference type="PROSITE" id="PS51677">
    <property type="entry name" value="NODB"/>
    <property type="match status" value="1"/>
</dbReference>
<organism evidence="3 4">
    <name type="scientific">Streptomyces catenulae</name>
    <dbReference type="NCBI Taxonomy" id="66875"/>
    <lineage>
        <taxon>Bacteria</taxon>
        <taxon>Bacillati</taxon>
        <taxon>Actinomycetota</taxon>
        <taxon>Actinomycetes</taxon>
        <taxon>Kitasatosporales</taxon>
        <taxon>Streptomycetaceae</taxon>
        <taxon>Streptomyces</taxon>
    </lineage>
</organism>
<protein>
    <submittedName>
        <fullName evidence="3">Polysaccharide deacetylase family protein</fullName>
        <ecNumber evidence="3">3.-.-.-</ecNumber>
    </submittedName>
</protein>
<evidence type="ECO:0000313" key="3">
    <source>
        <dbReference type="EMBL" id="MEU3711634.1"/>
    </source>
</evidence>
<keyword evidence="1" id="KW-0732">Signal</keyword>
<dbReference type="Gene3D" id="3.20.20.370">
    <property type="entry name" value="Glycoside hydrolase/deacetylase"/>
    <property type="match status" value="1"/>
</dbReference>
<keyword evidence="4" id="KW-1185">Reference proteome</keyword>
<proteinExistence type="predicted"/>
<evidence type="ECO:0000259" key="2">
    <source>
        <dbReference type="PROSITE" id="PS51677"/>
    </source>
</evidence>
<dbReference type="PANTHER" id="PTHR10587">
    <property type="entry name" value="GLYCOSYL TRANSFERASE-RELATED"/>
    <property type="match status" value="1"/>
</dbReference>
<dbReference type="InterPro" id="IPR050248">
    <property type="entry name" value="Polysacc_deacetylase_ArnD"/>
</dbReference>
<feature type="domain" description="NodB homology" evidence="2">
    <location>
        <begin position="132"/>
        <end position="316"/>
    </location>
</feature>
<dbReference type="GO" id="GO:0016787">
    <property type="term" value="F:hydrolase activity"/>
    <property type="evidence" value="ECO:0007669"/>
    <property type="project" value="UniProtKB-KW"/>
</dbReference>
<dbReference type="EC" id="3.-.-.-" evidence="3"/>
<dbReference type="SUPFAM" id="SSF88713">
    <property type="entry name" value="Glycoside hydrolase/deacetylase"/>
    <property type="match status" value="1"/>
</dbReference>
<dbReference type="Pfam" id="PF01522">
    <property type="entry name" value="Polysacc_deac_1"/>
    <property type="match status" value="1"/>
</dbReference>
<feature type="chain" id="PRO_5045886326" evidence="1">
    <location>
        <begin position="43"/>
        <end position="316"/>
    </location>
</feature>
<keyword evidence="3" id="KW-0378">Hydrolase</keyword>
<dbReference type="Proteomes" id="UP001550853">
    <property type="component" value="Unassembled WGS sequence"/>
</dbReference>
<dbReference type="InterPro" id="IPR011330">
    <property type="entry name" value="Glyco_hydro/deAcase_b/a-brl"/>
</dbReference>